<feature type="coiled-coil region" evidence="1">
    <location>
        <begin position="290"/>
        <end position="324"/>
    </location>
</feature>
<dbReference type="Gene3D" id="3.30.420.10">
    <property type="entry name" value="Ribonuclease H-like superfamily/Ribonuclease H"/>
    <property type="match status" value="1"/>
</dbReference>
<dbReference type="SUPFAM" id="SSF56672">
    <property type="entry name" value="DNA/RNA polymerases"/>
    <property type="match status" value="1"/>
</dbReference>
<dbReference type="PANTHER" id="PTHR11439">
    <property type="entry name" value="GAG-POL-RELATED RETROTRANSPOSON"/>
    <property type="match status" value="1"/>
</dbReference>
<accession>A0ABQ5GEL0</accession>
<comment type="caution">
    <text evidence="4">The sequence shown here is derived from an EMBL/GenBank/DDBJ whole genome shotgun (WGS) entry which is preliminary data.</text>
</comment>
<evidence type="ECO:0000259" key="3">
    <source>
        <dbReference type="Pfam" id="PF07727"/>
    </source>
</evidence>
<keyword evidence="1" id="KW-0175">Coiled coil</keyword>
<sequence length="1106" mass="125192">MDVKSAFLYGKIEEEVYVCQPPGFEDLDFPDRVYKVEKALYGLHQAPRAWYETLSTYLLDNGFQRGKIDKTLFIKRHKDEFYGRTYILFGITSAAEEGGHILLSDKYVVEILKKEFGVSEFKTASIPMKLKPAAQGEDGRTQVDVHMSYIYLLWEKGLLGTLKGQTKFSRDFGIQMDSPFVFGVAYTNCDYAEASLDRKSTTGGCQFLGCRLISWQCKKQTVVANSTTEAEYVAASSCFWNGFGVNNGDSKLMRYGIRTTAGLGNILRSDEDKLKLDELMALCTILQTKVLDLEKTKTTQQNEIDSLKRRVKKLEKKRSSRTHKLKRLYKVGLTARVESSGDEENLGQMKTGCDEVVDVAQVSTAATIKGYIISTTSLDEKKKATLQLKRAEGKENKPQAQASTKKDIVYLLKNMDGYKLKDLKVKREDLEDLYKLVKAKYKSTRPVKDLDLLLLGDLKSMFEPHIGDTVWRNQQDYKVLDWKLYDSCGVHSLRMQHVHIHMLVEKKYPNIPSTLLQWDVYWKRNLQIGLYSASYPAYKYVKLIQELLGYIRDTCPDIHKPSEKLVAVTPINKKKTVRRCWSTKYLRPMCVASINGKKYILVIVDDYSRFTWVKFLVSKDEAPDFIIKFLKMIQLMAMASEQLSSGPELQFMTPATSNSGLVSNPIPQKPCNPPQRDYWDLFFQPMFDEYFNPPTIAVSSVPVAAAPRGVDLADSLVSTSNNPDAPSTSIPSTQDQEHSPIISQGFKESPKMPHFHDDPLHESLHEDSNSQGSSSNMRPIHTPFKSLGRWTKDNPIANVIGDPSRSVSTRKQLKTDAMQEEGIDFEESFSPVLRIEATRIFVENASNKNMTIFQMDVKTDFLNGELKEEVYVSQPEGFVDQDNPSHVYKLKKALYGLKQAPRAWYDMLSSFLISQHFSKGAVDPTLFTWKVGNDLLLVQIYVDDIIFASTNTALCNEFANMMTTKFKMSMMGQIHTYGEKNKLDEDLQGTPVDATLYRDMIGSLVYLTSSMSLTTYLDADHAGCQDTRRNTSGSAQFLGDKLVSCSSKKQKSTAISSTDAEYIALSGCCAQILCMRSQLIDYGFQFNKIPLYYDNKSAIALCCNNI</sequence>
<evidence type="ECO:0000313" key="4">
    <source>
        <dbReference type="EMBL" id="GJT74143.1"/>
    </source>
</evidence>
<dbReference type="EMBL" id="BQNB010018415">
    <property type="protein sequence ID" value="GJT74143.1"/>
    <property type="molecule type" value="Genomic_DNA"/>
</dbReference>
<evidence type="ECO:0000256" key="2">
    <source>
        <dbReference type="SAM" id="MobiDB-lite"/>
    </source>
</evidence>
<reference evidence="4" key="2">
    <citation type="submission" date="2022-01" db="EMBL/GenBank/DDBJ databases">
        <authorList>
            <person name="Yamashiro T."/>
            <person name="Shiraishi A."/>
            <person name="Satake H."/>
            <person name="Nakayama K."/>
        </authorList>
    </citation>
    <scope>NUCLEOTIDE SEQUENCE</scope>
</reference>
<dbReference type="InterPro" id="IPR036397">
    <property type="entry name" value="RNaseH_sf"/>
</dbReference>
<dbReference type="Proteomes" id="UP001151760">
    <property type="component" value="Unassembled WGS sequence"/>
</dbReference>
<evidence type="ECO:0000313" key="5">
    <source>
        <dbReference type="Proteomes" id="UP001151760"/>
    </source>
</evidence>
<dbReference type="SUPFAM" id="SSF53098">
    <property type="entry name" value="Ribonuclease H-like"/>
    <property type="match status" value="1"/>
</dbReference>
<feature type="compositionally biased region" description="Basic and acidic residues" evidence="2">
    <location>
        <begin position="748"/>
        <end position="768"/>
    </location>
</feature>
<name>A0ABQ5GEL0_9ASTR</name>
<evidence type="ECO:0000256" key="1">
    <source>
        <dbReference type="SAM" id="Coils"/>
    </source>
</evidence>
<keyword evidence="5" id="KW-1185">Reference proteome</keyword>
<dbReference type="CDD" id="cd09272">
    <property type="entry name" value="RNase_HI_RT_Ty1"/>
    <property type="match status" value="2"/>
</dbReference>
<reference evidence="4" key="1">
    <citation type="journal article" date="2022" name="Int. J. Mol. Sci.">
        <title>Draft Genome of Tanacetum Coccineum: Genomic Comparison of Closely Related Tanacetum-Family Plants.</title>
        <authorList>
            <person name="Yamashiro T."/>
            <person name="Shiraishi A."/>
            <person name="Nakayama K."/>
            <person name="Satake H."/>
        </authorList>
    </citation>
    <scope>NUCLEOTIDE SEQUENCE</scope>
</reference>
<feature type="domain" description="Reverse transcriptase Ty1/copia-type" evidence="3">
    <location>
        <begin position="818"/>
        <end position="977"/>
    </location>
</feature>
<dbReference type="InterPro" id="IPR013103">
    <property type="entry name" value="RVT_2"/>
</dbReference>
<proteinExistence type="predicted"/>
<organism evidence="4 5">
    <name type="scientific">Tanacetum coccineum</name>
    <dbReference type="NCBI Taxonomy" id="301880"/>
    <lineage>
        <taxon>Eukaryota</taxon>
        <taxon>Viridiplantae</taxon>
        <taxon>Streptophyta</taxon>
        <taxon>Embryophyta</taxon>
        <taxon>Tracheophyta</taxon>
        <taxon>Spermatophyta</taxon>
        <taxon>Magnoliopsida</taxon>
        <taxon>eudicotyledons</taxon>
        <taxon>Gunneridae</taxon>
        <taxon>Pentapetalae</taxon>
        <taxon>asterids</taxon>
        <taxon>campanulids</taxon>
        <taxon>Asterales</taxon>
        <taxon>Asteraceae</taxon>
        <taxon>Asteroideae</taxon>
        <taxon>Anthemideae</taxon>
        <taxon>Anthemidinae</taxon>
        <taxon>Tanacetum</taxon>
    </lineage>
</organism>
<gene>
    <name evidence="4" type="ORF">Tco_1040868</name>
</gene>
<dbReference type="Pfam" id="PF07727">
    <property type="entry name" value="RVT_2"/>
    <property type="match status" value="2"/>
</dbReference>
<dbReference type="InterPro" id="IPR043502">
    <property type="entry name" value="DNA/RNA_pol_sf"/>
</dbReference>
<dbReference type="PANTHER" id="PTHR11439:SF509">
    <property type="entry name" value="RNA-DIRECTED DNA POLYMERASE"/>
    <property type="match status" value="1"/>
</dbReference>
<feature type="region of interest" description="Disordered" evidence="2">
    <location>
        <begin position="714"/>
        <end position="788"/>
    </location>
</feature>
<feature type="compositionally biased region" description="Polar residues" evidence="2">
    <location>
        <begin position="716"/>
        <end position="734"/>
    </location>
</feature>
<protein>
    <submittedName>
        <fullName evidence="4">Retrovirus-related pol polyprotein from transposon TNT 1-94</fullName>
    </submittedName>
</protein>
<dbReference type="InterPro" id="IPR012337">
    <property type="entry name" value="RNaseH-like_sf"/>
</dbReference>
<feature type="domain" description="Reverse transcriptase Ty1/copia-type" evidence="3">
    <location>
        <begin position="1"/>
        <end position="76"/>
    </location>
</feature>